<dbReference type="SUPFAM" id="SSF103473">
    <property type="entry name" value="MFS general substrate transporter"/>
    <property type="match status" value="1"/>
</dbReference>
<keyword evidence="8" id="KW-1185">Reference proteome</keyword>
<evidence type="ECO:0008006" key="9">
    <source>
        <dbReference type="Google" id="ProtNLM"/>
    </source>
</evidence>
<dbReference type="Proteomes" id="UP000261660">
    <property type="component" value="Unplaced"/>
</dbReference>
<feature type="transmembrane region" description="Helical" evidence="6">
    <location>
        <begin position="300"/>
        <end position="321"/>
    </location>
</feature>
<dbReference type="InterPro" id="IPR011701">
    <property type="entry name" value="MFS"/>
</dbReference>
<evidence type="ECO:0000256" key="4">
    <source>
        <dbReference type="ARBA" id="ARBA00022989"/>
    </source>
</evidence>
<feature type="transmembrane region" description="Helical" evidence="6">
    <location>
        <begin position="189"/>
        <end position="212"/>
    </location>
</feature>
<keyword evidence="2" id="KW-0813">Transport</keyword>
<dbReference type="GO" id="GO:0030672">
    <property type="term" value="C:synaptic vesicle membrane"/>
    <property type="evidence" value="ECO:0007669"/>
    <property type="project" value="TreeGrafter"/>
</dbReference>
<dbReference type="Pfam" id="PF07690">
    <property type="entry name" value="MFS_1"/>
    <property type="match status" value="1"/>
</dbReference>
<sequence length="432" mass="47205">FLCVFLPGLLSWLRQETRMKNMVLLVVFIALFLDHMLLSVVVPILPGYLYEAQILSSGNGSDFPLIGHLPRSVVYTPPHQNPGSNCSETGDQLDTVNIKVGLLLASKSTVQLFMNPFVGPLIDRIGYHLPMCAVFVFVSLVFAFSSSFILMLLARSVQGVGGSCLSVAGMAMLADMYKDEKERGRAMGISFSGLALGLIAGAPFGSLMYQFVGKMSPFLVLAVVAVLGGGLQSLIFQPSQVQTEKEKGTPLLTLLRDPYILIATGIFNQLVDINTLPIWMMKTMCASKWHLGIVFLPDSISYLIATNIFGHLIICILFLNFQFWEILHFFKVDFFAAVSSLVDIRHQPVYGSVYAIADVAVCIGFCVGPAISGPIVASIGFPWIMAIVGAVNIMFAPLCIFLLNPPRQEEVLVRGRMKTENYKTAGLVKSCV</sequence>
<reference evidence="7" key="1">
    <citation type="submission" date="2025-08" db="UniProtKB">
        <authorList>
            <consortium name="Ensembl"/>
        </authorList>
    </citation>
    <scope>IDENTIFICATION</scope>
</reference>
<dbReference type="GO" id="GO:0005335">
    <property type="term" value="F:serotonin:sodium:chloride symporter activity"/>
    <property type="evidence" value="ECO:0007669"/>
    <property type="project" value="TreeGrafter"/>
</dbReference>
<evidence type="ECO:0000313" key="8">
    <source>
        <dbReference type="Proteomes" id="UP000261660"/>
    </source>
</evidence>
<keyword evidence="4 6" id="KW-1133">Transmembrane helix</keyword>
<dbReference type="Ensembl" id="ENSLBET00000037236.1">
    <property type="protein sequence ID" value="ENSLBEP00000035724.1"/>
    <property type="gene ID" value="ENSLBEG00000026781.1"/>
</dbReference>
<evidence type="ECO:0000256" key="2">
    <source>
        <dbReference type="ARBA" id="ARBA00022448"/>
    </source>
</evidence>
<keyword evidence="3 6" id="KW-0812">Transmembrane</keyword>
<accession>A0A3Q3GWM4</accession>
<dbReference type="GeneTree" id="ENSGT00940000157593"/>
<dbReference type="GO" id="GO:0043195">
    <property type="term" value="C:terminal bouton"/>
    <property type="evidence" value="ECO:0007669"/>
    <property type="project" value="TreeGrafter"/>
</dbReference>
<dbReference type="InterPro" id="IPR050930">
    <property type="entry name" value="MFS_Vesicular_Transporter"/>
</dbReference>
<evidence type="ECO:0000256" key="3">
    <source>
        <dbReference type="ARBA" id="ARBA00022692"/>
    </source>
</evidence>
<feature type="transmembrane region" description="Helical" evidence="6">
    <location>
        <begin position="258"/>
        <end position="280"/>
    </location>
</feature>
<dbReference type="Gene3D" id="1.20.1250.20">
    <property type="entry name" value="MFS general substrate transporter like domains"/>
    <property type="match status" value="2"/>
</dbReference>
<reference evidence="7" key="2">
    <citation type="submission" date="2025-09" db="UniProtKB">
        <authorList>
            <consortium name="Ensembl"/>
        </authorList>
    </citation>
    <scope>IDENTIFICATION</scope>
</reference>
<comment type="subcellular location">
    <subcellularLocation>
        <location evidence="1">Membrane</location>
        <topology evidence="1">Multi-pass membrane protein</topology>
    </subcellularLocation>
</comment>
<name>A0A3Q3GWM4_9LABR</name>
<keyword evidence="5 6" id="KW-0472">Membrane</keyword>
<feature type="transmembrane region" description="Helical" evidence="6">
    <location>
        <begin position="383"/>
        <end position="404"/>
    </location>
</feature>
<feature type="transmembrane region" description="Helical" evidence="6">
    <location>
        <begin position="218"/>
        <end position="237"/>
    </location>
</feature>
<evidence type="ECO:0000313" key="7">
    <source>
        <dbReference type="Ensembl" id="ENSLBEP00000035724.1"/>
    </source>
</evidence>
<dbReference type="PANTHER" id="PTHR23506">
    <property type="entry name" value="GH10249P"/>
    <property type="match status" value="1"/>
</dbReference>
<dbReference type="PANTHER" id="PTHR23506:SF23">
    <property type="entry name" value="GH10249P"/>
    <property type="match status" value="1"/>
</dbReference>
<dbReference type="GO" id="GO:0015842">
    <property type="term" value="P:aminergic neurotransmitter loading into synaptic vesicle"/>
    <property type="evidence" value="ECO:0007669"/>
    <property type="project" value="TreeGrafter"/>
</dbReference>
<feature type="transmembrane region" description="Helical" evidence="6">
    <location>
        <begin position="22"/>
        <end position="45"/>
    </location>
</feature>
<dbReference type="InterPro" id="IPR036259">
    <property type="entry name" value="MFS_trans_sf"/>
</dbReference>
<evidence type="ECO:0000256" key="6">
    <source>
        <dbReference type="SAM" id="Phobius"/>
    </source>
</evidence>
<organism evidence="7 8">
    <name type="scientific">Labrus bergylta</name>
    <name type="common">ballan wrasse</name>
    <dbReference type="NCBI Taxonomy" id="56723"/>
    <lineage>
        <taxon>Eukaryota</taxon>
        <taxon>Metazoa</taxon>
        <taxon>Chordata</taxon>
        <taxon>Craniata</taxon>
        <taxon>Vertebrata</taxon>
        <taxon>Euteleostomi</taxon>
        <taxon>Actinopterygii</taxon>
        <taxon>Neopterygii</taxon>
        <taxon>Teleostei</taxon>
        <taxon>Neoteleostei</taxon>
        <taxon>Acanthomorphata</taxon>
        <taxon>Eupercaria</taxon>
        <taxon>Labriformes</taxon>
        <taxon>Labridae</taxon>
        <taxon>Labrus</taxon>
    </lineage>
</organism>
<evidence type="ECO:0000256" key="5">
    <source>
        <dbReference type="ARBA" id="ARBA00023136"/>
    </source>
</evidence>
<feature type="transmembrane region" description="Helical" evidence="6">
    <location>
        <begin position="132"/>
        <end position="154"/>
    </location>
</feature>
<dbReference type="AlphaFoldDB" id="A0A3Q3GWM4"/>
<feature type="transmembrane region" description="Helical" evidence="6">
    <location>
        <begin position="349"/>
        <end position="371"/>
    </location>
</feature>
<protein>
    <recommendedName>
        <fullName evidence="9">Major facilitator superfamily (MFS) profile domain-containing protein</fullName>
    </recommendedName>
</protein>
<proteinExistence type="predicted"/>
<evidence type="ECO:0000256" key="1">
    <source>
        <dbReference type="ARBA" id="ARBA00004141"/>
    </source>
</evidence>